<accession>A0A091N0T6</accession>
<feature type="domain" description="Dendritic cell-specific transmembrane protein-like" evidence="6">
    <location>
        <begin position="231"/>
        <end position="419"/>
    </location>
</feature>
<evidence type="ECO:0000256" key="4">
    <source>
        <dbReference type="ARBA" id="ARBA00023136"/>
    </source>
</evidence>
<sequence>WSVYSKPVPANGRELWTLFLQCSCVTVVIGGLFYNWMFASLEYSWHLSIAMAVSFSLLLLLTLFLVHPARCVFTMIMPTLGTKQGRKLLLSTCIMIVVVNITPNIISNIKTILQVIKCICKNSSESLLNSTALLERASWEFGDAIQETGHSINIYKPMNGHFQFSLLKNSSLIYQQMHLAGEKIGRDFLAVEVLVKDSVRVGNKLVAGFSMLYLCFESTCYLKNYLTNLRFDNFYITKKLEHVAADRKAAHLLAGSSKNLIRPTSLKLSREEVTLCLVQAMLLTVALMLMLVIVALDHFAFSVADTAVRKAAQFSVVPVTLSIKYRILPFLLKLLRLPYEELPLQDFERSYHHYLIFSSAHCRISPPKPPNSSVLLVVGLLFCILYATVFLETYAHRLCRKIAASFFESWEEKRALYLYKKLSRKH</sequence>
<feature type="transmembrane region" description="Helical" evidence="5">
    <location>
        <begin position="373"/>
        <end position="391"/>
    </location>
</feature>
<evidence type="ECO:0000313" key="7">
    <source>
        <dbReference type="EMBL" id="KFP67345.1"/>
    </source>
</evidence>
<feature type="transmembrane region" description="Helical" evidence="5">
    <location>
        <begin position="15"/>
        <end position="37"/>
    </location>
</feature>
<keyword evidence="3 5" id="KW-1133">Transmembrane helix</keyword>
<feature type="transmembrane region" description="Helical" evidence="5">
    <location>
        <begin position="43"/>
        <end position="67"/>
    </location>
</feature>
<feature type="transmembrane region" description="Helical" evidence="5">
    <location>
        <begin position="277"/>
        <end position="299"/>
    </location>
</feature>
<keyword evidence="8" id="KW-1185">Reference proteome</keyword>
<feature type="non-terminal residue" evidence="7">
    <location>
        <position position="1"/>
    </location>
</feature>
<evidence type="ECO:0000256" key="2">
    <source>
        <dbReference type="ARBA" id="ARBA00022692"/>
    </source>
</evidence>
<feature type="transmembrane region" description="Helical" evidence="5">
    <location>
        <begin position="88"/>
        <end position="106"/>
    </location>
</feature>
<keyword evidence="2 5" id="KW-0812">Transmembrane</keyword>
<comment type="subcellular location">
    <subcellularLocation>
        <location evidence="1">Membrane</location>
        <topology evidence="1">Multi-pass membrane protein</topology>
    </subcellularLocation>
</comment>
<dbReference type="EMBL" id="KK523658">
    <property type="protein sequence ID" value="KFP67345.1"/>
    <property type="molecule type" value="Genomic_DNA"/>
</dbReference>
<evidence type="ECO:0000256" key="3">
    <source>
        <dbReference type="ARBA" id="ARBA00022989"/>
    </source>
</evidence>
<dbReference type="GO" id="GO:0016020">
    <property type="term" value="C:membrane"/>
    <property type="evidence" value="ECO:0007669"/>
    <property type="project" value="UniProtKB-SubCell"/>
</dbReference>
<proteinExistence type="predicted"/>
<gene>
    <name evidence="7" type="ORF">N322_04131</name>
</gene>
<evidence type="ECO:0000256" key="1">
    <source>
        <dbReference type="ARBA" id="ARBA00004141"/>
    </source>
</evidence>
<evidence type="ECO:0000259" key="6">
    <source>
        <dbReference type="Pfam" id="PF07782"/>
    </source>
</evidence>
<feature type="non-terminal residue" evidence="7">
    <location>
        <position position="426"/>
    </location>
</feature>
<dbReference type="InterPro" id="IPR051856">
    <property type="entry name" value="CSR-E3_Ligase_Protein"/>
</dbReference>
<protein>
    <submittedName>
        <fullName evidence="7">Osteoclast stimulatory transmembrane protein</fullName>
    </submittedName>
</protein>
<dbReference type="PANTHER" id="PTHR21041">
    <property type="entry name" value="DENDRITIC CELL-SPECIFIC TRANSMEMBRANE PROTEIN"/>
    <property type="match status" value="1"/>
</dbReference>
<organism evidence="7 8">
    <name type="scientific">Cariama cristata</name>
    <name type="common">Red-legged seriema</name>
    <dbReference type="NCBI Taxonomy" id="54380"/>
    <lineage>
        <taxon>Eukaryota</taxon>
        <taxon>Metazoa</taxon>
        <taxon>Chordata</taxon>
        <taxon>Craniata</taxon>
        <taxon>Vertebrata</taxon>
        <taxon>Euteleostomi</taxon>
        <taxon>Archelosauria</taxon>
        <taxon>Archosauria</taxon>
        <taxon>Dinosauria</taxon>
        <taxon>Saurischia</taxon>
        <taxon>Theropoda</taxon>
        <taxon>Coelurosauria</taxon>
        <taxon>Aves</taxon>
        <taxon>Neognathae</taxon>
        <taxon>Neoaves</taxon>
        <taxon>Telluraves</taxon>
        <taxon>Australaves</taxon>
        <taxon>Cariamiformes</taxon>
        <taxon>Cariamidae</taxon>
        <taxon>Cariama</taxon>
    </lineage>
</organism>
<evidence type="ECO:0000256" key="5">
    <source>
        <dbReference type="SAM" id="Phobius"/>
    </source>
</evidence>
<dbReference type="InterPro" id="IPR012858">
    <property type="entry name" value="DC_STAMP-like"/>
</dbReference>
<dbReference type="Proteomes" id="UP000054116">
    <property type="component" value="Unassembled WGS sequence"/>
</dbReference>
<name>A0A091N0T6_CARIC</name>
<reference evidence="7 8" key="1">
    <citation type="submission" date="2014-04" db="EMBL/GenBank/DDBJ databases">
        <title>Genome evolution of avian class.</title>
        <authorList>
            <person name="Zhang G."/>
            <person name="Li C."/>
        </authorList>
    </citation>
    <scope>NUCLEOTIDE SEQUENCE [LARGE SCALE GENOMIC DNA]</scope>
    <source>
        <strain evidence="7">BGI_N322</strain>
    </source>
</reference>
<dbReference type="AlphaFoldDB" id="A0A091N0T6"/>
<evidence type="ECO:0000313" key="8">
    <source>
        <dbReference type="Proteomes" id="UP000054116"/>
    </source>
</evidence>
<dbReference type="Pfam" id="PF07782">
    <property type="entry name" value="DC_STAMP"/>
    <property type="match status" value="1"/>
</dbReference>
<keyword evidence="4 5" id="KW-0472">Membrane</keyword>
<dbReference type="PANTHER" id="PTHR21041:SF3">
    <property type="entry name" value="OSTEOCLAST STIMULATORY TRANSMEMBRANE PROTEIN"/>
    <property type="match status" value="1"/>
</dbReference>